<sequence>MGTVIKKKEDKMSLKRSRIQETGENNNTEDLSQEPGNQGLTAAQIAQLMTAIVEQVLACRPFVNPVPAP</sequence>
<evidence type="ECO:0000313" key="2">
    <source>
        <dbReference type="EMBL" id="KZV49632.1"/>
    </source>
</evidence>
<name>A0A2Z7CRE4_9LAMI</name>
<reference evidence="2 3" key="1">
    <citation type="journal article" date="2015" name="Proc. Natl. Acad. Sci. U.S.A.">
        <title>The resurrection genome of Boea hygrometrica: A blueprint for survival of dehydration.</title>
        <authorList>
            <person name="Xiao L."/>
            <person name="Yang G."/>
            <person name="Zhang L."/>
            <person name="Yang X."/>
            <person name="Zhao S."/>
            <person name="Ji Z."/>
            <person name="Zhou Q."/>
            <person name="Hu M."/>
            <person name="Wang Y."/>
            <person name="Chen M."/>
            <person name="Xu Y."/>
            <person name="Jin H."/>
            <person name="Xiao X."/>
            <person name="Hu G."/>
            <person name="Bao F."/>
            <person name="Hu Y."/>
            <person name="Wan P."/>
            <person name="Li L."/>
            <person name="Deng X."/>
            <person name="Kuang T."/>
            <person name="Xiang C."/>
            <person name="Zhu J.K."/>
            <person name="Oliver M.J."/>
            <person name="He Y."/>
        </authorList>
    </citation>
    <scope>NUCLEOTIDE SEQUENCE [LARGE SCALE GENOMIC DNA]</scope>
    <source>
        <strain evidence="3">cv. XS01</strain>
    </source>
</reference>
<keyword evidence="3" id="KW-1185">Reference proteome</keyword>
<feature type="compositionally biased region" description="Polar residues" evidence="1">
    <location>
        <begin position="22"/>
        <end position="36"/>
    </location>
</feature>
<accession>A0A2Z7CRE4</accession>
<dbReference type="AlphaFoldDB" id="A0A2Z7CRE4"/>
<dbReference type="EMBL" id="KQ992999">
    <property type="protein sequence ID" value="KZV49632.1"/>
    <property type="molecule type" value="Genomic_DNA"/>
</dbReference>
<organism evidence="2 3">
    <name type="scientific">Dorcoceras hygrometricum</name>
    <dbReference type="NCBI Taxonomy" id="472368"/>
    <lineage>
        <taxon>Eukaryota</taxon>
        <taxon>Viridiplantae</taxon>
        <taxon>Streptophyta</taxon>
        <taxon>Embryophyta</taxon>
        <taxon>Tracheophyta</taxon>
        <taxon>Spermatophyta</taxon>
        <taxon>Magnoliopsida</taxon>
        <taxon>eudicotyledons</taxon>
        <taxon>Gunneridae</taxon>
        <taxon>Pentapetalae</taxon>
        <taxon>asterids</taxon>
        <taxon>lamiids</taxon>
        <taxon>Lamiales</taxon>
        <taxon>Gesneriaceae</taxon>
        <taxon>Didymocarpoideae</taxon>
        <taxon>Trichosporeae</taxon>
        <taxon>Loxocarpinae</taxon>
        <taxon>Dorcoceras</taxon>
    </lineage>
</organism>
<protein>
    <submittedName>
        <fullName evidence="2">Uncharacterized protein</fullName>
    </submittedName>
</protein>
<feature type="compositionally biased region" description="Basic and acidic residues" evidence="1">
    <location>
        <begin position="1"/>
        <end position="21"/>
    </location>
</feature>
<evidence type="ECO:0000256" key="1">
    <source>
        <dbReference type="SAM" id="MobiDB-lite"/>
    </source>
</evidence>
<feature type="region of interest" description="Disordered" evidence="1">
    <location>
        <begin position="1"/>
        <end position="36"/>
    </location>
</feature>
<evidence type="ECO:0000313" key="3">
    <source>
        <dbReference type="Proteomes" id="UP000250235"/>
    </source>
</evidence>
<dbReference type="Proteomes" id="UP000250235">
    <property type="component" value="Unassembled WGS sequence"/>
</dbReference>
<proteinExistence type="predicted"/>
<gene>
    <name evidence="2" type="ORF">F511_08953</name>
</gene>